<accession>A0ABT7SL26</accession>
<dbReference type="Proteomes" id="UP001241056">
    <property type="component" value="Unassembled WGS sequence"/>
</dbReference>
<protein>
    <recommendedName>
        <fullName evidence="2">Protein argonaute</fullName>
    </recommendedName>
</protein>
<evidence type="ECO:0000259" key="3">
    <source>
        <dbReference type="PROSITE" id="PS50822"/>
    </source>
</evidence>
<dbReference type="Gene3D" id="3.30.420.10">
    <property type="entry name" value="Ribonuclease H-like superfamily/Ribonuclease H"/>
    <property type="match status" value="1"/>
</dbReference>
<dbReference type="EMBL" id="JAUCDY010000001">
    <property type="protein sequence ID" value="MDM7856875.1"/>
    <property type="molecule type" value="Genomic_DNA"/>
</dbReference>
<dbReference type="InterPro" id="IPR012337">
    <property type="entry name" value="RNaseH-like_sf"/>
</dbReference>
<dbReference type="SUPFAM" id="SSF53098">
    <property type="entry name" value="Ribonuclease H-like"/>
    <property type="match status" value="1"/>
</dbReference>
<dbReference type="InterPro" id="IPR003165">
    <property type="entry name" value="Piwi"/>
</dbReference>
<feature type="domain" description="Piwi" evidence="3">
    <location>
        <begin position="325"/>
        <end position="614"/>
    </location>
</feature>
<comment type="caution">
    <text evidence="4">The sequence shown here is derived from an EMBL/GenBank/DDBJ whole genome shotgun (WGS) entry which is preliminary data.</text>
</comment>
<keyword evidence="5" id="KW-1185">Reference proteome</keyword>
<name>A0ABT7SL26_9GAMM</name>
<sequence>MNEIELNFVSLFQQSRGGTIYRKIITDSSSFKEKESFRTRLPAHKGAVQWDLFDISFEEREGYEAYVFDYTENPILAVHMIYRELLLVLGSNTSDVNYYTPEKAIRLKEVCFIVERFDEGNAEVIVRPYYLKSKKLFGFLLEHKFSLKDEQPFNKKTQIRSYSLDKSGRPNVFFYKDKKQILDRFLKETLYPLLSKSDLDFNTKFTTLSAEKLDVKTYIVGGGKTATSQFMGIKSNGPYRRLDANPRYLFVFSEQTRTLARDIYTGLTGKLFPGQFSGLDEMFSLPIYKDIVEHHLVTKFNEQSILDIENQVCKLKSSYPQDKIMLVAVLPRGFKGVDSAFDAYGHIKLMALKNNTYCQVVTEDTFFEKNKLKWSISNIGLQIFSKLGGAPWLVKPAKSSCLIFGIGSVQEMEHGNIKKYTAYTVCLDSSGDFKYIKPLSTSDNEESYLESLKNNLSQVMSSEESGRYSSLVLHLPYKISRKEIDVIKDVVSELKKETCEVIVVRMNTKHKFLGFSAHNTCVPYESSYIQLSRSEFLVWPEGLQYGKEVLNKRISEPLYIDFIESKENWETKKECLQDILNLTGANWRGFNSKALPISILYSRLIAKFMKEFSHLENVSDMSIVSADSVAPWFL</sequence>
<gene>
    <name evidence="4" type="ORF">QEZ41_01065</name>
</gene>
<evidence type="ECO:0000313" key="5">
    <source>
        <dbReference type="Proteomes" id="UP001241056"/>
    </source>
</evidence>
<dbReference type="Gene3D" id="3.40.50.2300">
    <property type="match status" value="1"/>
</dbReference>
<comment type="similarity">
    <text evidence="1">Belongs to the argonaute family. Long pAgo subfamily.</text>
</comment>
<proteinExistence type="inferred from homology"/>
<dbReference type="PROSITE" id="PS50822">
    <property type="entry name" value="PIWI"/>
    <property type="match status" value="1"/>
</dbReference>
<dbReference type="InterPro" id="IPR036397">
    <property type="entry name" value="RNaseH_sf"/>
</dbReference>
<dbReference type="SMART" id="SM00950">
    <property type="entry name" value="Piwi"/>
    <property type="match status" value="1"/>
</dbReference>
<evidence type="ECO:0000256" key="2">
    <source>
        <dbReference type="ARBA" id="ARBA00035032"/>
    </source>
</evidence>
<evidence type="ECO:0000256" key="1">
    <source>
        <dbReference type="ARBA" id="ARBA00035012"/>
    </source>
</evidence>
<organism evidence="4 5">
    <name type="scientific">Thiopseudomonas acetoxidans</name>
    <dbReference type="NCBI Taxonomy" id="3041622"/>
    <lineage>
        <taxon>Bacteria</taxon>
        <taxon>Pseudomonadati</taxon>
        <taxon>Pseudomonadota</taxon>
        <taxon>Gammaproteobacteria</taxon>
        <taxon>Pseudomonadales</taxon>
        <taxon>Pseudomonadaceae</taxon>
        <taxon>Thiopseudomonas</taxon>
    </lineage>
</organism>
<dbReference type="RefSeq" id="WP_289409505.1">
    <property type="nucleotide sequence ID" value="NZ_JAUCDY010000001.1"/>
</dbReference>
<reference evidence="4 5" key="1">
    <citation type="submission" date="2023-06" db="EMBL/GenBank/DDBJ databases">
        <title>Thiopseudomonas sp. CY1220 draft genome sequence.</title>
        <authorList>
            <person name="Zhao G."/>
            <person name="An M."/>
        </authorList>
    </citation>
    <scope>NUCLEOTIDE SEQUENCE [LARGE SCALE GENOMIC DNA]</scope>
    <source>
        <strain evidence="4 5">CY1220</strain>
    </source>
</reference>
<evidence type="ECO:0000313" key="4">
    <source>
        <dbReference type="EMBL" id="MDM7856875.1"/>
    </source>
</evidence>
<dbReference type="Pfam" id="PF02171">
    <property type="entry name" value="Piwi"/>
    <property type="match status" value="1"/>
</dbReference>